<accession>A0ABS8WJG9</accession>
<name>A0ABS8WJG9_DATST</name>
<proteinExistence type="predicted"/>
<reference evidence="1 2" key="1">
    <citation type="journal article" date="2021" name="BMC Genomics">
        <title>Datura genome reveals duplications of psychoactive alkaloid biosynthetic genes and high mutation rate following tissue culture.</title>
        <authorList>
            <person name="Rajewski A."/>
            <person name="Carter-House D."/>
            <person name="Stajich J."/>
            <person name="Litt A."/>
        </authorList>
    </citation>
    <scope>NUCLEOTIDE SEQUENCE [LARGE SCALE GENOMIC DNA]</scope>
    <source>
        <strain evidence="1">AR-01</strain>
    </source>
</reference>
<protein>
    <submittedName>
        <fullName evidence="1">Uncharacterized protein</fullName>
    </submittedName>
</protein>
<feature type="non-terminal residue" evidence="1">
    <location>
        <position position="1"/>
    </location>
</feature>
<dbReference type="Proteomes" id="UP000823775">
    <property type="component" value="Unassembled WGS sequence"/>
</dbReference>
<keyword evidence="2" id="KW-1185">Reference proteome</keyword>
<sequence>LLPCNRVTVDSLDRLASLSSSEYIMRPVAIVSDWSCGLSLFLTVLQVQPEAVA</sequence>
<comment type="caution">
    <text evidence="1">The sequence shown here is derived from an EMBL/GenBank/DDBJ whole genome shotgun (WGS) entry which is preliminary data.</text>
</comment>
<organism evidence="1 2">
    <name type="scientific">Datura stramonium</name>
    <name type="common">Jimsonweed</name>
    <name type="synonym">Common thornapple</name>
    <dbReference type="NCBI Taxonomy" id="4076"/>
    <lineage>
        <taxon>Eukaryota</taxon>
        <taxon>Viridiplantae</taxon>
        <taxon>Streptophyta</taxon>
        <taxon>Embryophyta</taxon>
        <taxon>Tracheophyta</taxon>
        <taxon>Spermatophyta</taxon>
        <taxon>Magnoliopsida</taxon>
        <taxon>eudicotyledons</taxon>
        <taxon>Gunneridae</taxon>
        <taxon>Pentapetalae</taxon>
        <taxon>asterids</taxon>
        <taxon>lamiids</taxon>
        <taxon>Solanales</taxon>
        <taxon>Solanaceae</taxon>
        <taxon>Solanoideae</taxon>
        <taxon>Datureae</taxon>
        <taxon>Datura</taxon>
    </lineage>
</organism>
<evidence type="ECO:0000313" key="2">
    <source>
        <dbReference type="Proteomes" id="UP000823775"/>
    </source>
</evidence>
<evidence type="ECO:0000313" key="1">
    <source>
        <dbReference type="EMBL" id="MCE3050251.1"/>
    </source>
</evidence>
<gene>
    <name evidence="1" type="ORF">HAX54_046751</name>
</gene>
<dbReference type="EMBL" id="JACEIK010007426">
    <property type="protein sequence ID" value="MCE3050251.1"/>
    <property type="molecule type" value="Genomic_DNA"/>
</dbReference>